<keyword evidence="3" id="KW-1185">Reference proteome</keyword>
<proteinExistence type="predicted"/>
<reference evidence="2 3" key="1">
    <citation type="submission" date="2021-08" db="EMBL/GenBank/DDBJ databases">
        <title>Draft genome sequence of Spirulina subsalsa with high tolerance to salinity and hype-accumulation of phycocyanin.</title>
        <authorList>
            <person name="Pei H."/>
            <person name="Jiang L."/>
        </authorList>
    </citation>
    <scope>NUCLEOTIDE SEQUENCE [LARGE SCALE GENOMIC DNA]</scope>
    <source>
        <strain evidence="2 3">FACHB-351</strain>
    </source>
</reference>
<dbReference type="PROSITE" id="PS51197">
    <property type="entry name" value="HTH_RRF2_2"/>
    <property type="match status" value="1"/>
</dbReference>
<dbReference type="Pfam" id="PF02082">
    <property type="entry name" value="Rrf2"/>
    <property type="match status" value="1"/>
</dbReference>
<dbReference type="SUPFAM" id="SSF46785">
    <property type="entry name" value="Winged helix' DNA-binding domain"/>
    <property type="match status" value="1"/>
</dbReference>
<protein>
    <submittedName>
        <fullName evidence="2">Rrf2 family transcriptional regulator</fullName>
    </submittedName>
</protein>
<evidence type="ECO:0000313" key="2">
    <source>
        <dbReference type="EMBL" id="MCW6035461.1"/>
    </source>
</evidence>
<gene>
    <name evidence="2" type="ORF">K4A83_04105</name>
</gene>
<comment type="caution">
    <text evidence="2">The sequence shown here is derived from an EMBL/GenBank/DDBJ whole genome shotgun (WGS) entry which is preliminary data.</text>
</comment>
<dbReference type="Proteomes" id="UP001526426">
    <property type="component" value="Unassembled WGS sequence"/>
</dbReference>
<dbReference type="Gene3D" id="1.10.10.10">
    <property type="entry name" value="Winged helix-like DNA-binding domain superfamily/Winged helix DNA-binding domain"/>
    <property type="match status" value="1"/>
</dbReference>
<dbReference type="InterPro" id="IPR036390">
    <property type="entry name" value="WH_DNA-bd_sf"/>
</dbReference>
<organism evidence="2 3">
    <name type="scientific">Spirulina subsalsa FACHB-351</name>
    <dbReference type="NCBI Taxonomy" id="234711"/>
    <lineage>
        <taxon>Bacteria</taxon>
        <taxon>Bacillati</taxon>
        <taxon>Cyanobacteriota</taxon>
        <taxon>Cyanophyceae</taxon>
        <taxon>Spirulinales</taxon>
        <taxon>Spirulinaceae</taxon>
        <taxon>Spirulina</taxon>
    </lineage>
</organism>
<dbReference type="InterPro" id="IPR036388">
    <property type="entry name" value="WH-like_DNA-bd_sf"/>
</dbReference>
<evidence type="ECO:0000313" key="3">
    <source>
        <dbReference type="Proteomes" id="UP001526426"/>
    </source>
</evidence>
<dbReference type="PANTHER" id="PTHR33221">
    <property type="entry name" value="WINGED HELIX-TURN-HELIX TRANSCRIPTIONAL REGULATOR, RRF2 FAMILY"/>
    <property type="match status" value="1"/>
</dbReference>
<dbReference type="InterPro" id="IPR000944">
    <property type="entry name" value="Tscrpt_reg_Rrf2"/>
</dbReference>
<dbReference type="PANTHER" id="PTHR33221:SF5">
    <property type="entry name" value="HTH-TYPE TRANSCRIPTIONAL REGULATOR ISCR"/>
    <property type="match status" value="1"/>
</dbReference>
<accession>A0ABT3L1U2</accession>
<name>A0ABT3L1U2_9CYAN</name>
<evidence type="ECO:0000256" key="1">
    <source>
        <dbReference type="ARBA" id="ARBA00023125"/>
    </source>
</evidence>
<dbReference type="EMBL" id="JAIHOM010000014">
    <property type="protein sequence ID" value="MCW6035461.1"/>
    <property type="molecule type" value="Genomic_DNA"/>
</dbReference>
<sequence length="154" mass="17949">MLYSQGIKTIVELSCRTEYALLALLELTRHYPQGEPLQIKQIAAQQNIPDRYLEQLLAILRRGGFVQSQRGAKGGYLLAQDPWKITLLDIINCLEGDSRMKPEGLPQTVEAMVVEEVWREMYDQMQRLLQSYTLQDLLEKRDARQEKVDIMYYI</sequence>
<dbReference type="RefSeq" id="WP_265263148.1">
    <property type="nucleotide sequence ID" value="NZ_JAIHOM010000014.1"/>
</dbReference>
<keyword evidence="1" id="KW-0238">DNA-binding</keyword>
<dbReference type="NCBIfam" id="TIGR00738">
    <property type="entry name" value="rrf2_super"/>
    <property type="match status" value="1"/>
</dbReference>